<keyword evidence="1" id="KW-1133">Transmembrane helix</keyword>
<gene>
    <name evidence="3" type="ORF">ACFQNF_14795</name>
</gene>
<organism evidence="3 4">
    <name type="scientific">Iodobacter arcticus</name>
    <dbReference type="NCBI Taxonomy" id="590593"/>
    <lineage>
        <taxon>Bacteria</taxon>
        <taxon>Pseudomonadati</taxon>
        <taxon>Pseudomonadota</taxon>
        <taxon>Betaproteobacteria</taxon>
        <taxon>Neisseriales</taxon>
        <taxon>Chitinibacteraceae</taxon>
        <taxon>Iodobacter</taxon>
    </lineage>
</organism>
<reference evidence="4" key="1">
    <citation type="journal article" date="2019" name="Int. J. Syst. Evol. Microbiol.">
        <title>The Global Catalogue of Microorganisms (GCM) 10K type strain sequencing project: providing services to taxonomists for standard genome sequencing and annotation.</title>
        <authorList>
            <consortium name="The Broad Institute Genomics Platform"/>
            <consortium name="The Broad Institute Genome Sequencing Center for Infectious Disease"/>
            <person name="Wu L."/>
            <person name="Ma J."/>
        </authorList>
    </citation>
    <scope>NUCLEOTIDE SEQUENCE [LARGE SCALE GENOMIC DNA]</scope>
    <source>
        <strain evidence="4">CCUG 62945</strain>
    </source>
</reference>
<evidence type="ECO:0000313" key="4">
    <source>
        <dbReference type="Proteomes" id="UP001596473"/>
    </source>
</evidence>
<dbReference type="EMBL" id="JBHTBQ010000033">
    <property type="protein sequence ID" value="MFC7421130.1"/>
    <property type="molecule type" value="Genomic_DNA"/>
</dbReference>
<evidence type="ECO:0000313" key="3">
    <source>
        <dbReference type="EMBL" id="MFC7421130.1"/>
    </source>
</evidence>
<feature type="signal peptide" evidence="2">
    <location>
        <begin position="1"/>
        <end position="17"/>
    </location>
</feature>
<proteinExistence type="predicted"/>
<name>A0ABW2R1K7_9NEIS</name>
<keyword evidence="1" id="KW-0812">Transmembrane</keyword>
<keyword evidence="2" id="KW-0732">Signal</keyword>
<feature type="chain" id="PRO_5045850618" evidence="2">
    <location>
        <begin position="18"/>
        <end position="441"/>
    </location>
</feature>
<dbReference type="Proteomes" id="UP001596473">
    <property type="component" value="Unassembled WGS sequence"/>
</dbReference>
<keyword evidence="4" id="KW-1185">Reference proteome</keyword>
<evidence type="ECO:0000256" key="1">
    <source>
        <dbReference type="SAM" id="Phobius"/>
    </source>
</evidence>
<evidence type="ECO:0000256" key="2">
    <source>
        <dbReference type="SAM" id="SignalP"/>
    </source>
</evidence>
<sequence length="441" mass="47617">MRLICLLILCISPLALAKKPTPVPLPSPLTPAVFSHQQALVLSTSSPFYRLDVPLSVYQFSQRADLGDLRVFNAAGELVPYALETRPAPQQNQLSQTAVRFFPYSSKASDERRDVSIQIRSDGQLSAQSHTFSKQQESSYIVDASQIKGQLESLILSWQESNYQGQIRLAASDNLQQWQALGNSEIIQLDYQGQTLSQPKVDLGSIRAKYLRISSDTPLTLKEVRLQSSIEQTMPAKRAWLAPVTAQLSQGEYLFDLGVHAPIDRLELALPQLNTVVQASLASRATPAEPWQNAQSGVLYRLQGKTAEARSPALSISPNNHRYWRLNVNQNSGGLGQGLPQLKAGWIPQQIAFVARGQAPFVLAFGQARVSSAAINSADLIIGKAVASATAGVLLNKTASAASATASAPSSARSYGLWAALVLAVGVLGGMAWKLIRPAQG</sequence>
<comment type="caution">
    <text evidence="3">The sequence shown here is derived from an EMBL/GenBank/DDBJ whole genome shotgun (WGS) entry which is preliminary data.</text>
</comment>
<accession>A0ABW2R1K7</accession>
<dbReference type="Pfam" id="PF13163">
    <property type="entry name" value="DUF3999"/>
    <property type="match status" value="1"/>
</dbReference>
<dbReference type="InterPro" id="IPR025060">
    <property type="entry name" value="DUF3999"/>
</dbReference>
<keyword evidence="1" id="KW-0472">Membrane</keyword>
<dbReference type="RefSeq" id="WP_380188705.1">
    <property type="nucleotide sequence ID" value="NZ_JBHTBQ010000033.1"/>
</dbReference>
<protein>
    <submittedName>
        <fullName evidence="3">DUF3999 domain-containing protein</fullName>
    </submittedName>
</protein>
<feature type="transmembrane region" description="Helical" evidence="1">
    <location>
        <begin position="415"/>
        <end position="436"/>
    </location>
</feature>